<dbReference type="SUPFAM" id="SSF55159">
    <property type="entry name" value="eIF1-like"/>
    <property type="match status" value="1"/>
</dbReference>
<dbReference type="Gene3D" id="3.30.780.10">
    <property type="entry name" value="SUI1-like domain"/>
    <property type="match status" value="1"/>
</dbReference>
<dbReference type="InterPro" id="IPR039757">
    <property type="entry name" value="EIF2D"/>
</dbReference>
<keyword evidence="4" id="KW-1185">Reference proteome</keyword>
<dbReference type="AlphaFoldDB" id="A0AAD1U279"/>
<dbReference type="Pfam" id="PF01253">
    <property type="entry name" value="SUI1"/>
    <property type="match status" value="1"/>
</dbReference>
<organism evidence="3 4">
    <name type="scientific">Euplotes crassus</name>
    <dbReference type="NCBI Taxonomy" id="5936"/>
    <lineage>
        <taxon>Eukaryota</taxon>
        <taxon>Sar</taxon>
        <taxon>Alveolata</taxon>
        <taxon>Ciliophora</taxon>
        <taxon>Intramacronucleata</taxon>
        <taxon>Spirotrichea</taxon>
        <taxon>Hypotrichia</taxon>
        <taxon>Euplotida</taxon>
        <taxon>Euplotidae</taxon>
        <taxon>Moneuplotes</taxon>
    </lineage>
</organism>
<dbReference type="InterPro" id="IPR036877">
    <property type="entry name" value="SUI1_dom_sf"/>
</dbReference>
<dbReference type="GO" id="GO:0001731">
    <property type="term" value="P:formation of translation preinitiation complex"/>
    <property type="evidence" value="ECO:0007669"/>
    <property type="project" value="InterPro"/>
</dbReference>
<name>A0AAD1U279_EUPCR</name>
<dbReference type="GO" id="GO:0003743">
    <property type="term" value="F:translation initiation factor activity"/>
    <property type="evidence" value="ECO:0007669"/>
    <property type="project" value="InterPro"/>
</dbReference>
<evidence type="ECO:0000313" key="4">
    <source>
        <dbReference type="Proteomes" id="UP001295684"/>
    </source>
</evidence>
<dbReference type="InterPro" id="IPR001950">
    <property type="entry name" value="SUI1"/>
</dbReference>
<dbReference type="Gene3D" id="1.10.245.10">
    <property type="entry name" value="SWIB/MDM2 domain"/>
    <property type="match status" value="1"/>
</dbReference>
<dbReference type="PANTHER" id="PTHR12217">
    <property type="entry name" value="EUKARYOTIC TRANSLATION INITIATION FACTOR 2D"/>
    <property type="match status" value="1"/>
</dbReference>
<dbReference type="Pfam" id="PF26291">
    <property type="entry name" value="SWIB_eIF2D"/>
    <property type="match status" value="1"/>
</dbReference>
<feature type="region of interest" description="Disordered" evidence="1">
    <location>
        <begin position="130"/>
        <end position="156"/>
    </location>
</feature>
<feature type="region of interest" description="Disordered" evidence="1">
    <location>
        <begin position="252"/>
        <end position="314"/>
    </location>
</feature>
<evidence type="ECO:0000313" key="3">
    <source>
        <dbReference type="EMBL" id="CAI2360700.1"/>
    </source>
</evidence>
<dbReference type="InterPro" id="IPR057429">
    <property type="entry name" value="WH_eIF2D"/>
</dbReference>
<feature type="compositionally biased region" description="Basic residues" evidence="1">
    <location>
        <begin position="145"/>
        <end position="156"/>
    </location>
</feature>
<protein>
    <recommendedName>
        <fullName evidence="2">SUI1 domain-containing protein</fullName>
    </recommendedName>
</protein>
<feature type="compositionally biased region" description="Polar residues" evidence="1">
    <location>
        <begin position="291"/>
        <end position="300"/>
    </location>
</feature>
<evidence type="ECO:0000259" key="2">
    <source>
        <dbReference type="PROSITE" id="PS50296"/>
    </source>
</evidence>
<dbReference type="InterPro" id="IPR036885">
    <property type="entry name" value="SWIB_MDM2_dom_sf"/>
</dbReference>
<dbReference type="EMBL" id="CAMPGE010001896">
    <property type="protein sequence ID" value="CAI2360700.1"/>
    <property type="molecule type" value="Genomic_DNA"/>
</dbReference>
<proteinExistence type="predicted"/>
<feature type="compositionally biased region" description="Acidic residues" evidence="1">
    <location>
        <begin position="265"/>
        <end position="290"/>
    </location>
</feature>
<dbReference type="SUPFAM" id="SSF47592">
    <property type="entry name" value="SWIB/MDM2 domain"/>
    <property type="match status" value="1"/>
</dbReference>
<sequence>MFKKKFKVSGQTLVANKDKKNILNILKNLYNEPEVEKLLTTHSDVRQDKLTSSKDSIYTLISDEEGEIPILACHEAKGNVLELFPSIYALFKVPHLIPTVFHLKTGVESFIINGADLMWPGIERVEYNPIEDDSQEETKDDKGKRAAQKRKQKKLSKHYDSFKKEVAVVFQKQYIVDDEGNTYRQEIPVAIGRRVPNSSTEPLCNPEDITKQSKGVAVQIEHFFLDELWNYGSQQINISDEIPRILVRNADGTIPSQPEETKEEVTEENPGDEEATEELDQQENEAEDNPTVESGTQSGQADGDFEEEKNLDIKEITPEEMDDLITRNFMFCLVRHVKENQLPMEPSKLQGDLMFKYEHSEDGKIDFKKSSFKKITKFLKKMKQKKLISFSKLKGVDHEVITGINRKACEKAKIPIAGFRKVIQTEDEEEEKKVEEVKGAPNKSYPLVEITQFYKVGSKELAAVFEDIKEDGTQPLSIDDCREIISKYIEQNELEHPSRRNNAILDPNLVKLVKNKNDIKTDPKTGQSIANKGALFKDIEIFLRPFHLVKRLNVVSKDTEKVKAGYIPKVKIVIEKFMNKNVTRILSLETWEIDFKDACHVLQVKLAVGVSVCQKEKSYSSEHIKIQGIHPERVENILIEEFCIPKKHIELINTLKGKKNKAKKR</sequence>
<dbReference type="Pfam" id="PF17832">
    <property type="entry name" value="Pre-PUA"/>
    <property type="match status" value="1"/>
</dbReference>
<feature type="domain" description="SUI1" evidence="2">
    <location>
        <begin position="575"/>
        <end position="642"/>
    </location>
</feature>
<evidence type="ECO:0000256" key="1">
    <source>
        <dbReference type="SAM" id="MobiDB-lite"/>
    </source>
</evidence>
<dbReference type="InterPro" id="IPR041366">
    <property type="entry name" value="Pre-PUA"/>
</dbReference>
<dbReference type="Gene3D" id="3.10.400.20">
    <property type="match status" value="1"/>
</dbReference>
<dbReference type="PROSITE" id="PS50296">
    <property type="entry name" value="SUI1"/>
    <property type="match status" value="1"/>
</dbReference>
<gene>
    <name evidence="3" type="ORF">ECRASSUSDP1_LOCUS2004</name>
</gene>
<accession>A0AAD1U279</accession>
<dbReference type="InterPro" id="IPR058886">
    <property type="entry name" value="SWIB_eIF2D"/>
</dbReference>
<dbReference type="Pfam" id="PF25304">
    <property type="entry name" value="WHD_eIF2D"/>
    <property type="match status" value="1"/>
</dbReference>
<dbReference type="PANTHER" id="PTHR12217:SF4">
    <property type="entry name" value="EUKARYOTIC TRANSLATION INITIATION FACTOR 2D"/>
    <property type="match status" value="1"/>
</dbReference>
<reference evidence="3" key="1">
    <citation type="submission" date="2023-07" db="EMBL/GenBank/DDBJ databases">
        <authorList>
            <consortium name="AG Swart"/>
            <person name="Singh M."/>
            <person name="Singh A."/>
            <person name="Seah K."/>
            <person name="Emmerich C."/>
        </authorList>
    </citation>
    <scope>NUCLEOTIDE SEQUENCE</scope>
    <source>
        <strain evidence="3">DP1</strain>
    </source>
</reference>
<dbReference type="Proteomes" id="UP001295684">
    <property type="component" value="Unassembled WGS sequence"/>
</dbReference>
<comment type="caution">
    <text evidence="3">The sequence shown here is derived from an EMBL/GenBank/DDBJ whole genome shotgun (WGS) entry which is preliminary data.</text>
</comment>